<feature type="repeat" description="ANK" evidence="2">
    <location>
        <begin position="54"/>
        <end position="86"/>
    </location>
</feature>
<name>A0A6J3G0R9_SAPAP</name>
<dbReference type="InterPro" id="IPR036770">
    <property type="entry name" value="Ankyrin_rpt-contain_sf"/>
</dbReference>
<dbReference type="AlphaFoldDB" id="A0A6J3G0R9"/>
<evidence type="ECO:0000256" key="2">
    <source>
        <dbReference type="PROSITE-ProRule" id="PRU00023"/>
    </source>
</evidence>
<dbReference type="Gene3D" id="1.25.40.20">
    <property type="entry name" value="Ankyrin repeat-containing domain"/>
    <property type="match status" value="1"/>
</dbReference>
<dbReference type="Pfam" id="PF00134">
    <property type="entry name" value="Cyclin_N"/>
    <property type="match status" value="1"/>
</dbReference>
<feature type="domain" description="Cyclin N-terminal" evidence="3">
    <location>
        <begin position="317"/>
        <end position="421"/>
    </location>
</feature>
<keyword evidence="2" id="KW-0040">ANK repeat</keyword>
<comment type="similarity">
    <text evidence="1">Belongs to the cyclin family. Cyclin Y subfamily.</text>
</comment>
<dbReference type="Pfam" id="PF00023">
    <property type="entry name" value="Ank"/>
    <property type="match status" value="1"/>
</dbReference>
<dbReference type="GeneID" id="116534694"/>
<dbReference type="SUPFAM" id="SSF47954">
    <property type="entry name" value="Cyclin-like"/>
    <property type="match status" value="1"/>
</dbReference>
<sequence>MGARRYEDKALKIQASGEPDVAERVDLEELIQCATGKMELYARTDPSEQVEGNCKMTALHLACVNGHPTVVALLVNSGCQLNVFDDKNRIALVKAVQCQKEECATTLLKHGADPDLPDVYGNTALHYAVYNEDIPMTKKLLLHHANIGLANKDELTPFLLAVHEEKQEMVEFLIKQEENLTAVKFERHSIHQLMLEYKENKTSGNPQNSNAVEMVHAEMVVLLEAGPHCRTPSWAMFALPDVEQSWLAIVVHLDRKYSSCSTILLDNSTVSEPDLRHILESVTLAIYYNIKHRYANRSLAIFDEPIHPLSQEKIPGKSSEDNPTRNCIFRYFCNLFKVTKLTAPCAMVALVYIEHLLTNANIDLCPTNWKQILLRAMLLASKVWRNHRHWSVDDSQNPKDVAVETMSTMEKCFLELLEFNIHVSTSVYAKYYFDLHALAYDHDLYFIFSFLHKAKAQKLKAMSRPCEYKDLHQDVAAMRMAVSMDFIGIRHTNAILS</sequence>
<dbReference type="Pfam" id="PF12796">
    <property type="entry name" value="Ank_2"/>
    <property type="match status" value="1"/>
</dbReference>
<evidence type="ECO:0000259" key="3">
    <source>
        <dbReference type="Pfam" id="PF00134"/>
    </source>
</evidence>
<dbReference type="RefSeq" id="XP_032111170.1">
    <property type="nucleotide sequence ID" value="XM_032255279.1"/>
</dbReference>
<feature type="repeat" description="ANK" evidence="2">
    <location>
        <begin position="120"/>
        <end position="152"/>
    </location>
</feature>
<proteinExistence type="inferred from homology"/>
<dbReference type="Gene3D" id="1.10.472.10">
    <property type="entry name" value="Cyclin-like"/>
    <property type="match status" value="1"/>
</dbReference>
<evidence type="ECO:0000313" key="5">
    <source>
        <dbReference type="RefSeq" id="XP_032111170.1"/>
    </source>
</evidence>
<evidence type="ECO:0000313" key="4">
    <source>
        <dbReference type="Proteomes" id="UP000504640"/>
    </source>
</evidence>
<dbReference type="InterPro" id="IPR006671">
    <property type="entry name" value="Cyclin_N"/>
</dbReference>
<dbReference type="InterPro" id="IPR036915">
    <property type="entry name" value="Cyclin-like_sf"/>
</dbReference>
<dbReference type="Proteomes" id="UP000504640">
    <property type="component" value="Unplaced"/>
</dbReference>
<keyword evidence="4" id="KW-1185">Reference proteome</keyword>
<accession>A0A6J3G0R9</accession>
<dbReference type="InterPro" id="IPR002110">
    <property type="entry name" value="Ankyrin_rpt"/>
</dbReference>
<dbReference type="PANTHER" id="PTHR14248">
    <property type="entry name" value="CYCLIN Y, ISOFORM A"/>
    <property type="match status" value="1"/>
</dbReference>
<dbReference type="SUPFAM" id="SSF48403">
    <property type="entry name" value="Ankyrin repeat"/>
    <property type="match status" value="1"/>
</dbReference>
<dbReference type="CDD" id="cd20540">
    <property type="entry name" value="CYCLIN_CCNY_like"/>
    <property type="match status" value="1"/>
</dbReference>
<organism evidence="4 5">
    <name type="scientific">Sapajus apella</name>
    <name type="common">Brown-capped capuchin</name>
    <name type="synonym">Cebus apella</name>
    <dbReference type="NCBI Taxonomy" id="9515"/>
    <lineage>
        <taxon>Eukaryota</taxon>
        <taxon>Metazoa</taxon>
        <taxon>Chordata</taxon>
        <taxon>Craniata</taxon>
        <taxon>Vertebrata</taxon>
        <taxon>Euteleostomi</taxon>
        <taxon>Mammalia</taxon>
        <taxon>Eutheria</taxon>
        <taxon>Euarchontoglires</taxon>
        <taxon>Primates</taxon>
        <taxon>Haplorrhini</taxon>
        <taxon>Platyrrhini</taxon>
        <taxon>Cebidae</taxon>
        <taxon>Cebinae</taxon>
        <taxon>Sapajus</taxon>
    </lineage>
</organism>
<dbReference type="SMART" id="SM00248">
    <property type="entry name" value="ANK"/>
    <property type="match status" value="4"/>
</dbReference>
<dbReference type="PROSITE" id="PS50088">
    <property type="entry name" value="ANK_REPEAT"/>
    <property type="match status" value="2"/>
</dbReference>
<dbReference type="PROSITE" id="PS50297">
    <property type="entry name" value="ANK_REP_REGION"/>
    <property type="match status" value="2"/>
</dbReference>
<evidence type="ECO:0000256" key="1">
    <source>
        <dbReference type="ARBA" id="ARBA00005463"/>
    </source>
</evidence>
<protein>
    <submittedName>
        <fullName evidence="5">Uncharacterized protein LOC116534694</fullName>
    </submittedName>
</protein>
<reference evidence="5" key="1">
    <citation type="submission" date="2025-08" db="UniProtKB">
        <authorList>
            <consortium name="RefSeq"/>
        </authorList>
    </citation>
    <scope>IDENTIFICATION</scope>
    <source>
        <tissue evidence="5">Blood</tissue>
    </source>
</reference>
<gene>
    <name evidence="5" type="primary">LOC116534694</name>
</gene>